<reference evidence="2 3" key="1">
    <citation type="submission" date="2024-07" db="EMBL/GenBank/DDBJ databases">
        <title>Description of Labrys sedimenti sp. nov., isolated from a diclofenac-degrading enrichment culture.</title>
        <authorList>
            <person name="Tancsics A."/>
            <person name="Csepanyi A."/>
        </authorList>
    </citation>
    <scope>NUCLEOTIDE SEQUENCE [LARGE SCALE GENOMIC DNA]</scope>
    <source>
        <strain evidence="2 3">LMG 23578</strain>
    </source>
</reference>
<dbReference type="PANTHER" id="PTHR30535:SF4">
    <property type="entry name" value="HEMIN-BINDING PERIPLASMIC PROTEIN HMUT"/>
    <property type="match status" value="1"/>
</dbReference>
<protein>
    <submittedName>
        <fullName evidence="2">ABC transporter substrate-binding protein</fullName>
    </submittedName>
</protein>
<organism evidence="2 3">
    <name type="scientific">Labrys neptuniae</name>
    <dbReference type="NCBI Taxonomy" id="376174"/>
    <lineage>
        <taxon>Bacteria</taxon>
        <taxon>Pseudomonadati</taxon>
        <taxon>Pseudomonadota</taxon>
        <taxon>Alphaproteobacteria</taxon>
        <taxon>Hyphomicrobiales</taxon>
        <taxon>Xanthobacteraceae</taxon>
        <taxon>Labrys</taxon>
    </lineage>
</organism>
<proteinExistence type="predicted"/>
<dbReference type="PANTHER" id="PTHR30535">
    <property type="entry name" value="VITAMIN B12-BINDING PROTEIN"/>
    <property type="match status" value="1"/>
</dbReference>
<sequence>MGNSELNRRGVLGGALAGAFALLALPSVARAEGIQRVVCAGADVTEIVARLAGVSVIQGVDSTSKAPAEVTKLPSIGYLRQISVEGILSLKPDLLIANRDLGPPTAVEQLRSTGLRIEIVSFPLNGEGMAAKIKHVGALLGREKDAEALAATVSATMVDVAKRLDGITSHPKIGFIRSIDGGTPMAGGKMGLVDATYALAGGANAFGDFPLFKPVSREVLAATPPDFVLADSAVVANTGGATAFLEQLGLTSAFAGKPDRLVETDLSTLFSFGPSAATQIQSLARRLHPDRFSG</sequence>
<dbReference type="Gene3D" id="3.40.50.1980">
    <property type="entry name" value="Nitrogenase molybdenum iron protein domain"/>
    <property type="match status" value="2"/>
</dbReference>
<name>A0ABV3PWH9_9HYPH</name>
<dbReference type="InterPro" id="IPR002491">
    <property type="entry name" value="ABC_transptr_periplasmic_BD"/>
</dbReference>
<dbReference type="InterPro" id="IPR050902">
    <property type="entry name" value="ABC_Transporter_SBP"/>
</dbReference>
<dbReference type="PROSITE" id="PS50983">
    <property type="entry name" value="FE_B12_PBP"/>
    <property type="match status" value="1"/>
</dbReference>
<dbReference type="RefSeq" id="WP_367626267.1">
    <property type="nucleotide sequence ID" value="NZ_JBFNQD010000016.1"/>
</dbReference>
<evidence type="ECO:0000313" key="2">
    <source>
        <dbReference type="EMBL" id="MEW9309619.1"/>
    </source>
</evidence>
<accession>A0ABV3PWH9</accession>
<dbReference type="SUPFAM" id="SSF53807">
    <property type="entry name" value="Helical backbone' metal receptor"/>
    <property type="match status" value="1"/>
</dbReference>
<gene>
    <name evidence="2" type="ORF">ABXS05_28970</name>
</gene>
<comment type="caution">
    <text evidence="2">The sequence shown here is derived from an EMBL/GenBank/DDBJ whole genome shotgun (WGS) entry which is preliminary data.</text>
</comment>
<evidence type="ECO:0000313" key="3">
    <source>
        <dbReference type="Proteomes" id="UP001555786"/>
    </source>
</evidence>
<dbReference type="Pfam" id="PF01497">
    <property type="entry name" value="Peripla_BP_2"/>
    <property type="match status" value="1"/>
</dbReference>
<dbReference type="EMBL" id="JBFNQD010000016">
    <property type="protein sequence ID" value="MEW9309619.1"/>
    <property type="molecule type" value="Genomic_DNA"/>
</dbReference>
<keyword evidence="3" id="KW-1185">Reference proteome</keyword>
<dbReference type="Proteomes" id="UP001555786">
    <property type="component" value="Unassembled WGS sequence"/>
</dbReference>
<feature type="domain" description="Fe/B12 periplasmic-binding" evidence="1">
    <location>
        <begin position="36"/>
        <end position="291"/>
    </location>
</feature>
<dbReference type="InterPro" id="IPR006311">
    <property type="entry name" value="TAT_signal"/>
</dbReference>
<evidence type="ECO:0000259" key="1">
    <source>
        <dbReference type="PROSITE" id="PS50983"/>
    </source>
</evidence>
<dbReference type="PROSITE" id="PS51318">
    <property type="entry name" value="TAT"/>
    <property type="match status" value="1"/>
</dbReference>